<gene>
    <name evidence="4" type="ORF">B1B_10131</name>
</gene>
<dbReference type="GO" id="GO:0046872">
    <property type="term" value="F:metal ion binding"/>
    <property type="evidence" value="ECO:0007669"/>
    <property type="project" value="UniProtKB-KW"/>
</dbReference>
<feature type="non-terminal residue" evidence="4">
    <location>
        <position position="129"/>
    </location>
</feature>
<dbReference type="PANTHER" id="PTHR43048">
    <property type="entry name" value="METHYLMALONYL-COA EPIMERASE"/>
    <property type="match status" value="1"/>
</dbReference>
<evidence type="ECO:0000256" key="1">
    <source>
        <dbReference type="ARBA" id="ARBA00009308"/>
    </source>
</evidence>
<feature type="domain" description="VOC" evidence="3">
    <location>
        <begin position="3"/>
        <end position="129"/>
    </location>
</feature>
<dbReference type="GO" id="GO:0004493">
    <property type="term" value="F:methylmalonyl-CoA epimerase activity"/>
    <property type="evidence" value="ECO:0007669"/>
    <property type="project" value="UniProtKB-EC"/>
</dbReference>
<dbReference type="NCBIfam" id="TIGR03081">
    <property type="entry name" value="metmalonyl_epim"/>
    <property type="match status" value="1"/>
</dbReference>
<reference evidence="4" key="1">
    <citation type="submission" date="2013-08" db="EMBL/GenBank/DDBJ databases">
        <authorList>
            <person name="Mendez C."/>
            <person name="Richter M."/>
            <person name="Ferrer M."/>
            <person name="Sanchez J."/>
        </authorList>
    </citation>
    <scope>NUCLEOTIDE SEQUENCE</scope>
</reference>
<dbReference type="AlphaFoldDB" id="T0ZZF0"/>
<dbReference type="PANTHER" id="PTHR43048:SF3">
    <property type="entry name" value="METHYLMALONYL-COA EPIMERASE, MITOCHONDRIAL"/>
    <property type="match status" value="1"/>
</dbReference>
<organism evidence="4">
    <name type="scientific">mine drainage metagenome</name>
    <dbReference type="NCBI Taxonomy" id="410659"/>
    <lineage>
        <taxon>unclassified sequences</taxon>
        <taxon>metagenomes</taxon>
        <taxon>ecological metagenomes</taxon>
    </lineage>
</organism>
<keyword evidence="4" id="KW-0413">Isomerase</keyword>
<reference evidence="4" key="2">
    <citation type="journal article" date="2014" name="ISME J.">
        <title>Microbial stratification in low pH oxic and suboxic macroscopic growths along an acid mine drainage.</title>
        <authorList>
            <person name="Mendez-Garcia C."/>
            <person name="Mesa V."/>
            <person name="Sprenger R.R."/>
            <person name="Richter M."/>
            <person name="Diez M.S."/>
            <person name="Solano J."/>
            <person name="Bargiela R."/>
            <person name="Golyshina O.V."/>
            <person name="Manteca A."/>
            <person name="Ramos J.L."/>
            <person name="Gallego J.R."/>
            <person name="Llorente I."/>
            <person name="Martins Dos Santos V.A."/>
            <person name="Jensen O.N."/>
            <person name="Pelaez A.I."/>
            <person name="Sanchez J."/>
            <person name="Ferrer M."/>
        </authorList>
    </citation>
    <scope>NUCLEOTIDE SEQUENCE</scope>
</reference>
<evidence type="ECO:0000313" key="4">
    <source>
        <dbReference type="EMBL" id="EQD53631.1"/>
    </source>
</evidence>
<proteinExistence type="inferred from homology"/>
<dbReference type="SUPFAM" id="SSF54593">
    <property type="entry name" value="Glyoxalase/Bleomycin resistance protein/Dihydroxybiphenyl dioxygenase"/>
    <property type="match status" value="1"/>
</dbReference>
<dbReference type="GO" id="GO:0046491">
    <property type="term" value="P:L-methylmalonyl-CoA metabolic process"/>
    <property type="evidence" value="ECO:0007669"/>
    <property type="project" value="TreeGrafter"/>
</dbReference>
<dbReference type="PROSITE" id="PS51819">
    <property type="entry name" value="VOC"/>
    <property type="match status" value="1"/>
</dbReference>
<sequence>MTELDHVGIAVPRLDDALALWAPLAEAPPSAPEVVPSNRVRVAFLTVGGSHVELLEPSDPTSPIARFLESRGPGIHHLAFHVPSVEAALHDVRARGGRTVDPSPRPGARGRRVGFAHPSAYGGVLVEFV</sequence>
<name>T0ZZF0_9ZZZZ</name>
<dbReference type="CDD" id="cd07249">
    <property type="entry name" value="MMCE"/>
    <property type="match status" value="1"/>
</dbReference>
<dbReference type="Gene3D" id="3.10.180.10">
    <property type="entry name" value="2,3-Dihydroxybiphenyl 1,2-Dioxygenase, domain 1"/>
    <property type="match status" value="1"/>
</dbReference>
<dbReference type="EMBL" id="AUZY01006664">
    <property type="protein sequence ID" value="EQD53631.1"/>
    <property type="molecule type" value="Genomic_DNA"/>
</dbReference>
<dbReference type="InterPro" id="IPR051785">
    <property type="entry name" value="MMCE/EMCE_epimerase"/>
</dbReference>
<dbReference type="EC" id="5.1.99.1" evidence="4"/>
<dbReference type="Pfam" id="PF13669">
    <property type="entry name" value="Glyoxalase_4"/>
    <property type="match status" value="1"/>
</dbReference>
<evidence type="ECO:0000256" key="2">
    <source>
        <dbReference type="ARBA" id="ARBA00022723"/>
    </source>
</evidence>
<evidence type="ECO:0000259" key="3">
    <source>
        <dbReference type="PROSITE" id="PS51819"/>
    </source>
</evidence>
<comment type="caution">
    <text evidence="4">The sequence shown here is derived from an EMBL/GenBank/DDBJ whole genome shotgun (WGS) entry which is preliminary data.</text>
</comment>
<dbReference type="InterPro" id="IPR037523">
    <property type="entry name" value="VOC_core"/>
</dbReference>
<dbReference type="InterPro" id="IPR029068">
    <property type="entry name" value="Glyas_Bleomycin-R_OHBP_Dase"/>
</dbReference>
<protein>
    <submittedName>
        <fullName evidence="4">Methylmalonyl-CoA epimerase</fullName>
        <ecNumber evidence="4">5.1.99.1</ecNumber>
    </submittedName>
</protein>
<comment type="similarity">
    <text evidence="1">Belongs to the methylmalonyl-CoA epimerase family.</text>
</comment>
<dbReference type="InterPro" id="IPR017515">
    <property type="entry name" value="MeMalonyl-CoA_epimerase"/>
</dbReference>
<accession>T0ZZF0</accession>
<keyword evidence="2" id="KW-0479">Metal-binding</keyword>